<feature type="region of interest" description="Disordered" evidence="1">
    <location>
        <begin position="1"/>
        <end position="56"/>
    </location>
</feature>
<evidence type="ECO:0000256" key="1">
    <source>
        <dbReference type="SAM" id="MobiDB-lite"/>
    </source>
</evidence>
<dbReference type="AlphaFoldDB" id="A0A0E0F509"/>
<feature type="compositionally biased region" description="Basic and acidic residues" evidence="1">
    <location>
        <begin position="31"/>
        <end position="41"/>
    </location>
</feature>
<evidence type="ECO:0000313" key="2">
    <source>
        <dbReference type="EnsemblPlants" id="OMERI11G09320.1"/>
    </source>
</evidence>
<evidence type="ECO:0000313" key="3">
    <source>
        <dbReference type="Proteomes" id="UP000008021"/>
    </source>
</evidence>
<dbReference type="Gramene" id="OMERI11G09320.1">
    <property type="protein sequence ID" value="OMERI11G09320.1"/>
    <property type="gene ID" value="OMERI11G09320"/>
</dbReference>
<accession>A0A0E0F509</accession>
<dbReference type="Gramene" id="OMERI11G09320.2">
    <property type="protein sequence ID" value="OMERI11G09320.2"/>
    <property type="gene ID" value="OMERI11G09320"/>
</dbReference>
<name>A0A0E0F509_9ORYZ</name>
<dbReference type="Proteomes" id="UP000008021">
    <property type="component" value="Chromosome 11"/>
</dbReference>
<keyword evidence="3" id="KW-1185">Reference proteome</keyword>
<organism evidence="2">
    <name type="scientific">Oryza meridionalis</name>
    <dbReference type="NCBI Taxonomy" id="40149"/>
    <lineage>
        <taxon>Eukaryota</taxon>
        <taxon>Viridiplantae</taxon>
        <taxon>Streptophyta</taxon>
        <taxon>Embryophyta</taxon>
        <taxon>Tracheophyta</taxon>
        <taxon>Spermatophyta</taxon>
        <taxon>Magnoliopsida</taxon>
        <taxon>Liliopsida</taxon>
        <taxon>Poales</taxon>
        <taxon>Poaceae</taxon>
        <taxon>BOP clade</taxon>
        <taxon>Oryzoideae</taxon>
        <taxon>Oryzeae</taxon>
        <taxon>Oryzinae</taxon>
        <taxon>Oryza</taxon>
    </lineage>
</organism>
<dbReference type="HOGENOM" id="CLU_1492795_0_0_1"/>
<proteinExistence type="predicted"/>
<dbReference type="EnsemblPlants" id="OMERI11G09320.1">
    <property type="protein sequence ID" value="OMERI11G09320.1"/>
    <property type="gene ID" value="OMERI11G09320"/>
</dbReference>
<dbReference type="EnsemblPlants" id="OMERI11G09320.2">
    <property type="protein sequence ID" value="OMERI11G09320.2"/>
    <property type="gene ID" value="OMERI11G09320"/>
</dbReference>
<reference evidence="2" key="1">
    <citation type="submission" date="2015-04" db="UniProtKB">
        <authorList>
            <consortium name="EnsemblPlants"/>
        </authorList>
    </citation>
    <scope>IDENTIFICATION</scope>
</reference>
<sequence length="181" mass="18959">RTDRAGAGPPGWSPISHTRYPLTGQIIRTNLDPKDSTREDIAPPPPAAAETARFSSSLTPPRVLAGAAAAVLLARSSCSPLPPLRRGRPPSSPPPRPAAGATPRPRRRRGQIVLLPLGPATGADFGPFCIAVRLLPSLPPLPILPPPGAFLFARAAISSSASINVLVELPFHRRSRPVASL</sequence>
<protein>
    <submittedName>
        <fullName evidence="2">Uncharacterized protein</fullName>
    </submittedName>
</protein>
<feature type="region of interest" description="Disordered" evidence="1">
    <location>
        <begin position="78"/>
        <end position="109"/>
    </location>
</feature>
<reference evidence="2" key="2">
    <citation type="submission" date="2018-05" db="EMBL/GenBank/DDBJ databases">
        <title>OmerRS3 (Oryza meridionalis Reference Sequence Version 3).</title>
        <authorList>
            <person name="Zhang J."/>
            <person name="Kudrna D."/>
            <person name="Lee S."/>
            <person name="Talag J."/>
            <person name="Welchert J."/>
            <person name="Wing R.A."/>
        </authorList>
    </citation>
    <scope>NUCLEOTIDE SEQUENCE [LARGE SCALE GENOMIC DNA]</scope>
    <source>
        <strain evidence="2">OR44</strain>
    </source>
</reference>